<protein>
    <submittedName>
        <fullName evidence="1">Uncharacterized protein</fullName>
    </submittedName>
</protein>
<keyword evidence="2" id="KW-1185">Reference proteome</keyword>
<gene>
    <name evidence="1" type="ORF">FEF27_08160</name>
</gene>
<dbReference type="OrthoDB" id="5121599at2"/>
<evidence type="ECO:0000313" key="1">
    <source>
        <dbReference type="EMBL" id="TLP75285.1"/>
    </source>
</evidence>
<comment type="caution">
    <text evidence="1">The sequence shown here is derived from an EMBL/GenBank/DDBJ whole genome shotgun (WGS) entry which is preliminary data.</text>
</comment>
<dbReference type="EMBL" id="VAWA01000009">
    <property type="protein sequence ID" value="TLP75285.1"/>
    <property type="molecule type" value="Genomic_DNA"/>
</dbReference>
<dbReference type="AlphaFoldDB" id="A0A5R9ABA6"/>
<organism evidence="1 2">
    <name type="scientific">Nesterenkonia sphaerica</name>
    <dbReference type="NCBI Taxonomy" id="1804988"/>
    <lineage>
        <taxon>Bacteria</taxon>
        <taxon>Bacillati</taxon>
        <taxon>Actinomycetota</taxon>
        <taxon>Actinomycetes</taxon>
        <taxon>Micrococcales</taxon>
        <taxon>Micrococcaceae</taxon>
        <taxon>Nesterenkonia</taxon>
    </lineage>
</organism>
<dbReference type="Proteomes" id="UP000306544">
    <property type="component" value="Unassembled WGS sequence"/>
</dbReference>
<accession>A0A5R9ABA6</accession>
<dbReference type="RefSeq" id="WP_138170370.1">
    <property type="nucleotide sequence ID" value="NZ_VAWA01000009.1"/>
</dbReference>
<reference evidence="1 2" key="1">
    <citation type="submission" date="2019-05" db="EMBL/GenBank/DDBJ databases">
        <title>Nesterenkonia sp. GY239, isolated from the Southern Atlantic Ocean.</title>
        <authorList>
            <person name="Zhang G."/>
        </authorList>
    </citation>
    <scope>NUCLEOTIDE SEQUENCE [LARGE SCALE GENOMIC DNA]</scope>
    <source>
        <strain evidence="1 2">GY239</strain>
    </source>
</reference>
<name>A0A5R9ABA6_9MICC</name>
<evidence type="ECO:0000313" key="2">
    <source>
        <dbReference type="Proteomes" id="UP000306544"/>
    </source>
</evidence>
<proteinExistence type="predicted"/>
<sequence length="114" mass="13052">MAYYMRRLQRLNMPIEDDPQVAEEAIKLGKNYAACIIAQPGKTSSGEPGYSFELHLHPSLSEEERELVAQGTIQRIQRLKEHGPDLDAWQVGREGVLRRWLVGVDLDPWLKENP</sequence>